<sequence length="77" mass="8725">MVQCIQLTQILTCGDFANCEINLSQIAYYDISANKGGTRVMYNTGREMTIITVKETPEQIRKKVEPSQLDVWDAILL</sequence>
<evidence type="ECO:0000313" key="1">
    <source>
        <dbReference type="EMBL" id="PVH25024.1"/>
    </source>
</evidence>
<protein>
    <submittedName>
        <fullName evidence="1">Uncharacterized protein</fullName>
    </submittedName>
</protein>
<dbReference type="Proteomes" id="UP000245627">
    <property type="component" value="Unassembled WGS sequence"/>
</dbReference>
<evidence type="ECO:0000313" key="2">
    <source>
        <dbReference type="Proteomes" id="UP000245627"/>
    </source>
</evidence>
<comment type="caution">
    <text evidence="1">The sequence shown here is derived from an EMBL/GenBank/DDBJ whole genome shotgun (WGS) entry which is preliminary data.</text>
</comment>
<keyword evidence="2" id="KW-1185">Reference proteome</keyword>
<dbReference type="EMBL" id="QDKG01000003">
    <property type="protein sequence ID" value="PVH25024.1"/>
    <property type="molecule type" value="Genomic_DNA"/>
</dbReference>
<gene>
    <name evidence="1" type="ORF">DC487_08795</name>
</gene>
<reference evidence="1 2" key="1">
    <citation type="submission" date="2018-04" db="EMBL/GenBank/DDBJ databases">
        <title>Sphingobacterium cortibacter sp. nov.</title>
        <authorList>
            <person name="Li Y."/>
        </authorList>
    </citation>
    <scope>NUCLEOTIDE SEQUENCE [LARGE SCALE GENOMIC DNA]</scope>
    <source>
        <strain evidence="1 2">2c-3</strain>
    </source>
</reference>
<organism evidence="1 2">
    <name type="scientific">Sphingobacterium corticibacter</name>
    <dbReference type="NCBI Taxonomy" id="2171749"/>
    <lineage>
        <taxon>Bacteria</taxon>
        <taxon>Pseudomonadati</taxon>
        <taxon>Bacteroidota</taxon>
        <taxon>Sphingobacteriia</taxon>
        <taxon>Sphingobacteriales</taxon>
        <taxon>Sphingobacteriaceae</taxon>
        <taxon>Sphingobacterium</taxon>
    </lineage>
</organism>
<proteinExistence type="predicted"/>
<dbReference type="AlphaFoldDB" id="A0A2T8HHW1"/>
<accession>A0A2T8HHW1</accession>
<name>A0A2T8HHW1_9SPHI</name>